<dbReference type="SUPFAM" id="SSF52467">
    <property type="entry name" value="DHS-like NAD/FAD-binding domain"/>
    <property type="match status" value="1"/>
</dbReference>
<reference evidence="8 9" key="1">
    <citation type="journal article" date="2019" name="Int. J. Syst. Evol. Microbiol.">
        <title>The Global Catalogue of Microorganisms (GCM) 10K type strain sequencing project: providing services to taxonomists for standard genome sequencing and annotation.</title>
        <authorList>
            <consortium name="The Broad Institute Genomics Platform"/>
            <consortium name="The Broad Institute Genome Sequencing Center for Infectious Disease"/>
            <person name="Wu L."/>
            <person name="Ma J."/>
        </authorList>
    </citation>
    <scope>NUCLEOTIDE SEQUENCE [LARGE SCALE GENOMIC DNA]</scope>
    <source>
        <strain evidence="8 9">JCM 15572</strain>
    </source>
</reference>
<evidence type="ECO:0000256" key="2">
    <source>
        <dbReference type="ARBA" id="ARBA00023052"/>
    </source>
</evidence>
<dbReference type="InterPro" id="IPR012001">
    <property type="entry name" value="Thiamin_PyroP_enz_TPP-bd_dom"/>
</dbReference>
<dbReference type="InterPro" id="IPR045229">
    <property type="entry name" value="TPP_enz"/>
</dbReference>
<dbReference type="Proteomes" id="UP001501705">
    <property type="component" value="Unassembled WGS sequence"/>
</dbReference>
<accession>A0ABN2DHE2</accession>
<dbReference type="Pfam" id="PF02776">
    <property type="entry name" value="TPP_enzyme_N"/>
    <property type="match status" value="1"/>
</dbReference>
<dbReference type="PANTHER" id="PTHR18968">
    <property type="entry name" value="THIAMINE PYROPHOSPHATE ENZYMES"/>
    <property type="match status" value="1"/>
</dbReference>
<feature type="domain" description="Thiamine pyrophosphate enzyme central" evidence="5">
    <location>
        <begin position="222"/>
        <end position="355"/>
    </location>
</feature>
<evidence type="ECO:0000259" key="7">
    <source>
        <dbReference type="Pfam" id="PF02776"/>
    </source>
</evidence>
<keyword evidence="9" id="KW-1185">Reference proteome</keyword>
<feature type="domain" description="Thiamine pyrophosphate enzyme N-terminal TPP-binding" evidence="7">
    <location>
        <begin position="50"/>
        <end position="135"/>
    </location>
</feature>
<name>A0ABN2DHE2_9ACTN</name>
<dbReference type="Gene3D" id="3.40.50.1220">
    <property type="entry name" value="TPP-binding domain"/>
    <property type="match status" value="1"/>
</dbReference>
<dbReference type="RefSeq" id="WP_344234814.1">
    <property type="nucleotide sequence ID" value="NZ_BAAAPH010000011.1"/>
</dbReference>
<dbReference type="CDD" id="cd07035">
    <property type="entry name" value="TPP_PYR_POX_like"/>
    <property type="match status" value="1"/>
</dbReference>
<evidence type="ECO:0000256" key="3">
    <source>
        <dbReference type="RuleBase" id="RU362132"/>
    </source>
</evidence>
<dbReference type="SUPFAM" id="SSF52518">
    <property type="entry name" value="Thiamin diphosphate-binding fold (THDP-binding)"/>
    <property type="match status" value="2"/>
</dbReference>
<comment type="similarity">
    <text evidence="1 3">Belongs to the TPP enzyme family.</text>
</comment>
<evidence type="ECO:0000256" key="1">
    <source>
        <dbReference type="ARBA" id="ARBA00007812"/>
    </source>
</evidence>
<dbReference type="InterPro" id="IPR029035">
    <property type="entry name" value="DHS-like_NAD/FAD-binding_dom"/>
</dbReference>
<evidence type="ECO:0000313" key="8">
    <source>
        <dbReference type="EMBL" id="GAA1577010.1"/>
    </source>
</evidence>
<proteinExistence type="inferred from homology"/>
<dbReference type="Pfam" id="PF02775">
    <property type="entry name" value="TPP_enzyme_C"/>
    <property type="match status" value="1"/>
</dbReference>
<dbReference type="Gene3D" id="3.40.50.970">
    <property type="match status" value="2"/>
</dbReference>
<dbReference type="PANTHER" id="PTHR18968:SF9">
    <property type="entry name" value="3D-(3,5_4)-TRIHYDROXYCYCLOHEXANE-1,2-DIONE HYDROLASE"/>
    <property type="match status" value="1"/>
</dbReference>
<dbReference type="Pfam" id="PF00205">
    <property type="entry name" value="TPP_enzyme_M"/>
    <property type="match status" value="1"/>
</dbReference>
<dbReference type="PROSITE" id="PS00187">
    <property type="entry name" value="TPP_ENZYMES"/>
    <property type="match status" value="1"/>
</dbReference>
<comment type="caution">
    <text evidence="8">The sequence shown here is derived from an EMBL/GenBank/DDBJ whole genome shotgun (WGS) entry which is preliminary data.</text>
</comment>
<dbReference type="CDD" id="cd02003">
    <property type="entry name" value="TPP_IolD"/>
    <property type="match status" value="1"/>
</dbReference>
<evidence type="ECO:0000259" key="5">
    <source>
        <dbReference type="Pfam" id="PF00205"/>
    </source>
</evidence>
<evidence type="ECO:0000256" key="4">
    <source>
        <dbReference type="SAM" id="MobiDB-lite"/>
    </source>
</evidence>
<dbReference type="InterPro" id="IPR029061">
    <property type="entry name" value="THDP-binding"/>
</dbReference>
<evidence type="ECO:0000313" key="9">
    <source>
        <dbReference type="Proteomes" id="UP001501705"/>
    </source>
</evidence>
<dbReference type="InterPro" id="IPR011766">
    <property type="entry name" value="TPP_enzyme_TPP-bd"/>
</dbReference>
<gene>
    <name evidence="8" type="primary">iolD</name>
    <name evidence="8" type="ORF">GCM10009804_37030</name>
</gene>
<dbReference type="InterPro" id="IPR000399">
    <property type="entry name" value="TPP-bd_CS"/>
</dbReference>
<dbReference type="EMBL" id="BAAAPH010000011">
    <property type="protein sequence ID" value="GAA1577010.1"/>
    <property type="molecule type" value="Genomic_DNA"/>
</dbReference>
<organism evidence="8 9">
    <name type="scientific">Kribbella hippodromi</name>
    <dbReference type="NCBI Taxonomy" id="434347"/>
    <lineage>
        <taxon>Bacteria</taxon>
        <taxon>Bacillati</taxon>
        <taxon>Actinomycetota</taxon>
        <taxon>Actinomycetes</taxon>
        <taxon>Propionibacteriales</taxon>
        <taxon>Kribbellaceae</taxon>
        <taxon>Kribbella</taxon>
    </lineage>
</organism>
<keyword evidence="2 3" id="KW-0786">Thiamine pyrophosphate</keyword>
<feature type="domain" description="Thiamine pyrophosphate enzyme TPP-binding" evidence="6">
    <location>
        <begin position="426"/>
        <end position="584"/>
    </location>
</feature>
<sequence length="637" mass="67923">MTVRLTVAQALVRFLSVQYSERDGVRQRLIAGCLGIFGHGNVAGVGQALLQSELDDPEALPYILARNEQAMVHTAAAYARTRDRLQTYACTASVGPGSTNMVTGAALATINRLPVLILPSDVFATRVATPVLQELESYGAGDISVNDAFRPVSKYFDRVWRPEQLPSALLNAMRVLTDPVETGAVTLALPQDVQAEAYDWPEELFAERTWYVGRPVPEASIVDKAVDLLRSAQRPLIVAGGGVHYSGAEDALRAFAERTGIPVAETQAGKGSLSFDHPQSVGAVGSTGTTAANALAREADVVIGIGTRYSDFTTASRTAFQNPDVRFVNINVARFDSAKHAGLPLVADAREALVSLGSGLGDWSVDAKYTSLARELATAWNATVDKVFRPSAEVTDKLADGLLTQGEVLGAVNELSAPSDVVVCAAGSMPGDLHKLWRTRDPKGYHVEYGFSCMGYEIAGGLGVRLAAPDRDVFVMVGDGSYLMMSSELATAVQENLKIIVVLVQNHGFASIGALSESLGSQRFGTAYRKRTGDGRLDGDYLPVDLAANVRSFGVDVIDVRSRTELEQAIHTAKAATGPIAIHVTTDPLVGGPDSDSWWDVPVSEVSELQSTQAAAASYEESKKTQRPYLAPAEGDR</sequence>
<dbReference type="InterPro" id="IPR012000">
    <property type="entry name" value="Thiamin_PyroP_enz_cen_dom"/>
</dbReference>
<protein>
    <submittedName>
        <fullName evidence="8">3D-(3,5/4)-trihydroxycyclohexane-1,2-dione acylhydrolase (Decyclizing)</fullName>
    </submittedName>
</protein>
<evidence type="ECO:0000259" key="6">
    <source>
        <dbReference type="Pfam" id="PF02775"/>
    </source>
</evidence>
<dbReference type="NCBIfam" id="TIGR04377">
    <property type="entry name" value="myo_inos_iolD"/>
    <property type="match status" value="1"/>
</dbReference>
<feature type="region of interest" description="Disordered" evidence="4">
    <location>
        <begin position="612"/>
        <end position="637"/>
    </location>
</feature>
<dbReference type="InterPro" id="IPR030817">
    <property type="entry name" value="Myo_inos_IolD"/>
</dbReference>